<accession>A0AAE0GAS6</accession>
<evidence type="ECO:0000313" key="2">
    <source>
        <dbReference type="Proteomes" id="UP001190700"/>
    </source>
</evidence>
<dbReference type="AlphaFoldDB" id="A0AAE0GAS6"/>
<reference evidence="1 2" key="1">
    <citation type="journal article" date="2015" name="Genome Biol. Evol.">
        <title>Comparative Genomics of a Bacterivorous Green Alga Reveals Evolutionary Causalities and Consequences of Phago-Mixotrophic Mode of Nutrition.</title>
        <authorList>
            <person name="Burns J.A."/>
            <person name="Paasch A."/>
            <person name="Narechania A."/>
            <person name="Kim E."/>
        </authorList>
    </citation>
    <scope>NUCLEOTIDE SEQUENCE [LARGE SCALE GENOMIC DNA]</scope>
    <source>
        <strain evidence="1 2">PLY_AMNH</strain>
    </source>
</reference>
<sequence length="98" mass="10760">MPETQLYPLCRQSAQHRSSGIPTVVQQVPGLLTATARPLFRKTKASLSFIRTFLQPHSIIFIDVHSTFHKFQVVASVSNTTGARGARFLALLHVGTSS</sequence>
<dbReference type="Proteomes" id="UP001190700">
    <property type="component" value="Unassembled WGS sequence"/>
</dbReference>
<evidence type="ECO:0000313" key="1">
    <source>
        <dbReference type="EMBL" id="KAK3274717.1"/>
    </source>
</evidence>
<organism evidence="1 2">
    <name type="scientific">Cymbomonas tetramitiformis</name>
    <dbReference type="NCBI Taxonomy" id="36881"/>
    <lineage>
        <taxon>Eukaryota</taxon>
        <taxon>Viridiplantae</taxon>
        <taxon>Chlorophyta</taxon>
        <taxon>Pyramimonadophyceae</taxon>
        <taxon>Pyramimonadales</taxon>
        <taxon>Pyramimonadaceae</taxon>
        <taxon>Cymbomonas</taxon>
    </lineage>
</organism>
<gene>
    <name evidence="1" type="ORF">CYMTET_17114</name>
</gene>
<name>A0AAE0GAS6_9CHLO</name>
<dbReference type="EMBL" id="LGRX02007561">
    <property type="protein sequence ID" value="KAK3274717.1"/>
    <property type="molecule type" value="Genomic_DNA"/>
</dbReference>
<keyword evidence="2" id="KW-1185">Reference proteome</keyword>
<proteinExistence type="predicted"/>
<protein>
    <submittedName>
        <fullName evidence="1">Uncharacterized protein</fullName>
    </submittedName>
</protein>
<comment type="caution">
    <text evidence="1">The sequence shown here is derived from an EMBL/GenBank/DDBJ whole genome shotgun (WGS) entry which is preliminary data.</text>
</comment>